<keyword evidence="1" id="KW-0732">Signal</keyword>
<dbReference type="Proteomes" id="UP000199420">
    <property type="component" value="Unassembled WGS sequence"/>
</dbReference>
<evidence type="ECO:0000259" key="2">
    <source>
        <dbReference type="Pfam" id="PF13472"/>
    </source>
</evidence>
<dbReference type="PANTHER" id="PTHR43784">
    <property type="entry name" value="GDSL-LIKE LIPASE/ACYLHYDROLASE, PUTATIVE (AFU_ORTHOLOGUE AFUA_2G00820)-RELATED"/>
    <property type="match status" value="1"/>
</dbReference>
<gene>
    <name evidence="3" type="ORF">SAMN04487997_1201</name>
</gene>
<accession>A0A1H6S6M4</accession>
<dbReference type="AlphaFoldDB" id="A0A1H6S6M4"/>
<feature type="signal peptide" evidence="1">
    <location>
        <begin position="1"/>
        <end position="26"/>
    </location>
</feature>
<sequence>MRTTLRYYRWAAVLALACAAAPPAGARGAEHWVGAWAAAPLRNPMPANAVLRQPPLDTPLHHQTVREIVRIGAGGRRLRVHLDNRFGERPVTIGAVAVARAAAGDGFAVDTGTLAPVTFGGEARAVLPAGGVLDSDPLGLAVHAGERLAVSLFVPGAAMPASWHPDARYRQAISLDGDHTRAARMPLAGYAPGYDWLARIDVAATPATRAIVALGDSITNGFRASAGMSYPEQLADRLRRSGCALPVLDAGIDGNQVAAARGGFSQGQSMWQRLQPDVLSVPGAHDLLLLGGINDIGEPTMAARAAGRPVPQAQVLAGPVIATLGRIAAAAREHGLRLYGATLPPFGGTLGAYSAQGEAARQTVNAWIRTRAPYDAVIDFDAALRDPAQPQRLRPRYDSGDHIHPNDAGYGAMAAAVPLALFACPAPRQVQGVDPSRSHPAGDTP</sequence>
<feature type="chain" id="PRO_5011668463" evidence="1">
    <location>
        <begin position="27"/>
        <end position="445"/>
    </location>
</feature>
<reference evidence="3 4" key="1">
    <citation type="submission" date="2016-10" db="EMBL/GenBank/DDBJ databases">
        <authorList>
            <person name="de Groot N.N."/>
        </authorList>
    </citation>
    <scope>NUCLEOTIDE SEQUENCE [LARGE SCALE GENOMIC DNA]</scope>
    <source>
        <strain evidence="3 4">DSM 26515</strain>
    </source>
</reference>
<evidence type="ECO:0000256" key="1">
    <source>
        <dbReference type="SAM" id="SignalP"/>
    </source>
</evidence>
<dbReference type="PANTHER" id="PTHR43784:SF2">
    <property type="entry name" value="GDSL-LIKE LIPASE_ACYLHYDROLASE, PUTATIVE (AFU_ORTHOLOGUE AFUA_2G00820)-RELATED"/>
    <property type="match status" value="1"/>
</dbReference>
<dbReference type="InterPro" id="IPR053140">
    <property type="entry name" value="GDSL_Rv0518-like"/>
</dbReference>
<evidence type="ECO:0000313" key="3">
    <source>
        <dbReference type="EMBL" id="SEI61534.1"/>
    </source>
</evidence>
<dbReference type="GO" id="GO:0016788">
    <property type="term" value="F:hydrolase activity, acting on ester bonds"/>
    <property type="evidence" value="ECO:0007669"/>
    <property type="project" value="UniProtKB-ARBA"/>
</dbReference>
<dbReference type="STRING" id="529704.SAMN02927913_1116"/>
<feature type="domain" description="SGNH hydrolase-type esterase" evidence="2">
    <location>
        <begin position="213"/>
        <end position="411"/>
    </location>
</feature>
<name>A0A1H6S6M4_9GAMM</name>
<dbReference type="EMBL" id="FNYC01000002">
    <property type="protein sequence ID" value="SEI61534.1"/>
    <property type="molecule type" value="Genomic_DNA"/>
</dbReference>
<protein>
    <submittedName>
        <fullName evidence="3">Lysophospholipase L1</fullName>
    </submittedName>
</protein>
<dbReference type="InterPro" id="IPR036514">
    <property type="entry name" value="SGNH_hydro_sf"/>
</dbReference>
<dbReference type="InterPro" id="IPR013830">
    <property type="entry name" value="SGNH_hydro"/>
</dbReference>
<proteinExistence type="predicted"/>
<organism evidence="3 4">
    <name type="scientific">Frateuria terrea</name>
    <dbReference type="NCBI Taxonomy" id="529704"/>
    <lineage>
        <taxon>Bacteria</taxon>
        <taxon>Pseudomonadati</taxon>
        <taxon>Pseudomonadota</taxon>
        <taxon>Gammaproteobacteria</taxon>
        <taxon>Lysobacterales</taxon>
        <taxon>Rhodanobacteraceae</taxon>
        <taxon>Frateuria</taxon>
    </lineage>
</organism>
<evidence type="ECO:0000313" key="4">
    <source>
        <dbReference type="Proteomes" id="UP000199420"/>
    </source>
</evidence>
<dbReference type="Gene3D" id="3.40.50.1110">
    <property type="entry name" value="SGNH hydrolase"/>
    <property type="match status" value="1"/>
</dbReference>
<dbReference type="SUPFAM" id="SSF52266">
    <property type="entry name" value="SGNH hydrolase"/>
    <property type="match status" value="1"/>
</dbReference>
<keyword evidence="4" id="KW-1185">Reference proteome</keyword>
<dbReference type="Pfam" id="PF13472">
    <property type="entry name" value="Lipase_GDSL_2"/>
    <property type="match status" value="1"/>
</dbReference>